<protein>
    <submittedName>
        <fullName evidence="3">Uncharacterized protein</fullName>
    </submittedName>
</protein>
<keyword evidence="2" id="KW-0812">Transmembrane</keyword>
<reference evidence="3" key="1">
    <citation type="journal article" date="2023" name="Mol. Phylogenet. Evol.">
        <title>Genome-scale phylogeny and comparative genomics of the fungal order Sordariales.</title>
        <authorList>
            <person name="Hensen N."/>
            <person name="Bonometti L."/>
            <person name="Westerberg I."/>
            <person name="Brannstrom I.O."/>
            <person name="Guillou S."/>
            <person name="Cros-Aarteil S."/>
            <person name="Calhoun S."/>
            <person name="Haridas S."/>
            <person name="Kuo A."/>
            <person name="Mondo S."/>
            <person name="Pangilinan J."/>
            <person name="Riley R."/>
            <person name="LaButti K."/>
            <person name="Andreopoulos B."/>
            <person name="Lipzen A."/>
            <person name="Chen C."/>
            <person name="Yan M."/>
            <person name="Daum C."/>
            <person name="Ng V."/>
            <person name="Clum A."/>
            <person name="Steindorff A."/>
            <person name="Ohm R.A."/>
            <person name="Martin F."/>
            <person name="Silar P."/>
            <person name="Natvig D.O."/>
            <person name="Lalanne C."/>
            <person name="Gautier V."/>
            <person name="Ament-Velasquez S.L."/>
            <person name="Kruys A."/>
            <person name="Hutchinson M.I."/>
            <person name="Powell A.J."/>
            <person name="Barry K."/>
            <person name="Miller A.N."/>
            <person name="Grigoriev I.V."/>
            <person name="Debuchy R."/>
            <person name="Gladieux P."/>
            <person name="Hiltunen Thoren M."/>
            <person name="Johannesson H."/>
        </authorList>
    </citation>
    <scope>NUCLEOTIDE SEQUENCE</scope>
    <source>
        <strain evidence="3">CBS 626.80</strain>
    </source>
</reference>
<evidence type="ECO:0000313" key="3">
    <source>
        <dbReference type="EMBL" id="KAK3956449.1"/>
    </source>
</evidence>
<name>A0AAN6SK86_9PEZI</name>
<feature type="region of interest" description="Disordered" evidence="1">
    <location>
        <begin position="79"/>
        <end position="142"/>
    </location>
</feature>
<dbReference type="AlphaFoldDB" id="A0AAN6SK86"/>
<keyword evidence="4" id="KW-1185">Reference proteome</keyword>
<dbReference type="EMBL" id="MU859066">
    <property type="protein sequence ID" value="KAK3956449.1"/>
    <property type="molecule type" value="Genomic_DNA"/>
</dbReference>
<accession>A0AAN6SK86</accession>
<proteinExistence type="predicted"/>
<organism evidence="3 4">
    <name type="scientific">Pseudoneurospora amorphoporcata</name>
    <dbReference type="NCBI Taxonomy" id="241081"/>
    <lineage>
        <taxon>Eukaryota</taxon>
        <taxon>Fungi</taxon>
        <taxon>Dikarya</taxon>
        <taxon>Ascomycota</taxon>
        <taxon>Pezizomycotina</taxon>
        <taxon>Sordariomycetes</taxon>
        <taxon>Sordariomycetidae</taxon>
        <taxon>Sordariales</taxon>
        <taxon>Sordariaceae</taxon>
        <taxon>Pseudoneurospora</taxon>
    </lineage>
</organism>
<feature type="transmembrane region" description="Helical" evidence="2">
    <location>
        <begin position="35"/>
        <end position="56"/>
    </location>
</feature>
<reference evidence="3" key="2">
    <citation type="submission" date="2023-06" db="EMBL/GenBank/DDBJ databases">
        <authorList>
            <consortium name="Lawrence Berkeley National Laboratory"/>
            <person name="Mondo S.J."/>
            <person name="Hensen N."/>
            <person name="Bonometti L."/>
            <person name="Westerberg I."/>
            <person name="Brannstrom I.O."/>
            <person name="Guillou S."/>
            <person name="Cros-Aarteil S."/>
            <person name="Calhoun S."/>
            <person name="Haridas S."/>
            <person name="Kuo A."/>
            <person name="Pangilinan J."/>
            <person name="Riley R."/>
            <person name="Labutti K."/>
            <person name="Andreopoulos B."/>
            <person name="Lipzen A."/>
            <person name="Chen C."/>
            <person name="Yanf M."/>
            <person name="Daum C."/>
            <person name="Ng V."/>
            <person name="Clum A."/>
            <person name="Steindorff A."/>
            <person name="Ohm R."/>
            <person name="Martin F."/>
            <person name="Silar P."/>
            <person name="Natvig D."/>
            <person name="Lalanne C."/>
            <person name="Gautier V."/>
            <person name="Ament-Velasquez S.L."/>
            <person name="Kruys A."/>
            <person name="Hutchinson M.I."/>
            <person name="Powell A.J."/>
            <person name="Barry K."/>
            <person name="Miller A.N."/>
            <person name="Grigoriev I.V."/>
            <person name="Debuchy R."/>
            <person name="Gladieux P."/>
            <person name="Thoren M.H."/>
            <person name="Johannesson H."/>
        </authorList>
    </citation>
    <scope>NUCLEOTIDE SEQUENCE</scope>
    <source>
        <strain evidence="3">CBS 626.80</strain>
    </source>
</reference>
<gene>
    <name evidence="3" type="ORF">QBC32DRAFT_138205</name>
</gene>
<feature type="compositionally biased region" description="Pro residues" evidence="1">
    <location>
        <begin position="127"/>
        <end position="142"/>
    </location>
</feature>
<evidence type="ECO:0000313" key="4">
    <source>
        <dbReference type="Proteomes" id="UP001303222"/>
    </source>
</evidence>
<evidence type="ECO:0000256" key="2">
    <source>
        <dbReference type="SAM" id="Phobius"/>
    </source>
</evidence>
<sequence>MAPFALAPRPRNLSISIHNDLHALTKREQLSKRNIITLAVFLVILLFILLFFGIFVPRYTRQKKLKERQHTLREMLTAEERAASRAGPGRMGGGSGTDTLGADQRQGGEAIPLDDMAVPNGDGGWVEPPPPYVADPKPTYHP</sequence>
<keyword evidence="2" id="KW-0472">Membrane</keyword>
<keyword evidence="2" id="KW-1133">Transmembrane helix</keyword>
<evidence type="ECO:0000256" key="1">
    <source>
        <dbReference type="SAM" id="MobiDB-lite"/>
    </source>
</evidence>
<dbReference type="Proteomes" id="UP001303222">
    <property type="component" value="Unassembled WGS sequence"/>
</dbReference>
<comment type="caution">
    <text evidence="3">The sequence shown here is derived from an EMBL/GenBank/DDBJ whole genome shotgun (WGS) entry which is preliminary data.</text>
</comment>